<evidence type="ECO:0000313" key="2">
    <source>
        <dbReference type="EMBL" id="RKP35292.1"/>
    </source>
</evidence>
<dbReference type="GO" id="GO:0006629">
    <property type="term" value="P:lipid metabolic process"/>
    <property type="evidence" value="ECO:0007669"/>
    <property type="project" value="InterPro"/>
</dbReference>
<dbReference type="Gene3D" id="3.40.50.1820">
    <property type="entry name" value="alpha/beta hydrolase"/>
    <property type="match status" value="1"/>
</dbReference>
<dbReference type="SUPFAM" id="SSF53474">
    <property type="entry name" value="alpha/beta-Hydrolases"/>
    <property type="match status" value="1"/>
</dbReference>
<dbReference type="AlphaFoldDB" id="A0A4P9ZRL2"/>
<reference evidence="3" key="1">
    <citation type="journal article" date="2018" name="Nat. Microbiol.">
        <title>Leveraging single-cell genomics to expand the fungal tree of life.</title>
        <authorList>
            <person name="Ahrendt S.R."/>
            <person name="Quandt C.A."/>
            <person name="Ciobanu D."/>
            <person name="Clum A."/>
            <person name="Salamov A."/>
            <person name="Andreopoulos B."/>
            <person name="Cheng J.F."/>
            <person name="Woyke T."/>
            <person name="Pelin A."/>
            <person name="Henrissat B."/>
            <person name="Reynolds N.K."/>
            <person name="Benny G.L."/>
            <person name="Smith M.E."/>
            <person name="James T.Y."/>
            <person name="Grigoriev I.V."/>
        </authorList>
    </citation>
    <scope>NUCLEOTIDE SEQUENCE [LARGE SCALE GENOMIC DNA]</scope>
    <source>
        <strain evidence="3">RSA 468</strain>
    </source>
</reference>
<dbReference type="InterPro" id="IPR029058">
    <property type="entry name" value="AB_hydrolase_fold"/>
</dbReference>
<dbReference type="Proteomes" id="UP000268162">
    <property type="component" value="Unassembled WGS sequence"/>
</dbReference>
<sequence>GGYFARYATGKKLIVAFRGADQVQAYFHNFQPKLDPWGTDSNIQVHHGFKTSFNTLADTLIQRTRGYLDKYPDHQLWVIGQSLGGVHATMLATRLLEIPAAGLKDRMVLTTFGRPRLGNKNFAAYIIGLGLVHQRVTNKNDIFSRIPLRRMGYLHENDEFFI</sequence>
<dbReference type="CDD" id="cd00519">
    <property type="entry name" value="Lipase_3"/>
    <property type="match status" value="1"/>
</dbReference>
<keyword evidence="2" id="KW-0378">Hydrolase</keyword>
<protein>
    <submittedName>
        <fullName evidence="2">Alpha/Beta hydrolase protein</fullName>
    </submittedName>
</protein>
<feature type="domain" description="Fungal lipase-type" evidence="1">
    <location>
        <begin position="14"/>
        <end position="149"/>
    </location>
</feature>
<accession>A0A4P9ZRL2</accession>
<dbReference type="EMBL" id="ML002908">
    <property type="protein sequence ID" value="RKP35292.1"/>
    <property type="molecule type" value="Genomic_DNA"/>
</dbReference>
<organism evidence="2 3">
    <name type="scientific">Dimargaris cristalligena</name>
    <dbReference type="NCBI Taxonomy" id="215637"/>
    <lineage>
        <taxon>Eukaryota</taxon>
        <taxon>Fungi</taxon>
        <taxon>Fungi incertae sedis</taxon>
        <taxon>Zoopagomycota</taxon>
        <taxon>Kickxellomycotina</taxon>
        <taxon>Dimargaritomycetes</taxon>
        <taxon>Dimargaritales</taxon>
        <taxon>Dimargaritaceae</taxon>
        <taxon>Dimargaris</taxon>
    </lineage>
</organism>
<dbReference type="InterPro" id="IPR051218">
    <property type="entry name" value="Sec_MonoDiacylglyc_Lipase"/>
</dbReference>
<evidence type="ECO:0000259" key="1">
    <source>
        <dbReference type="Pfam" id="PF01764"/>
    </source>
</evidence>
<dbReference type="PANTHER" id="PTHR45856:SF24">
    <property type="entry name" value="FUNGAL LIPASE-LIKE DOMAIN-CONTAINING PROTEIN"/>
    <property type="match status" value="1"/>
</dbReference>
<feature type="non-terminal residue" evidence="2">
    <location>
        <position position="162"/>
    </location>
</feature>
<gene>
    <name evidence="2" type="ORF">BJ085DRAFT_2365</name>
</gene>
<dbReference type="PANTHER" id="PTHR45856">
    <property type="entry name" value="ALPHA/BETA-HYDROLASES SUPERFAMILY PROTEIN"/>
    <property type="match status" value="1"/>
</dbReference>
<evidence type="ECO:0000313" key="3">
    <source>
        <dbReference type="Proteomes" id="UP000268162"/>
    </source>
</evidence>
<dbReference type="Pfam" id="PF01764">
    <property type="entry name" value="Lipase_3"/>
    <property type="match status" value="1"/>
</dbReference>
<dbReference type="InterPro" id="IPR002921">
    <property type="entry name" value="Fungal_lipase-type"/>
</dbReference>
<dbReference type="STRING" id="215637.A0A4P9ZRL2"/>
<name>A0A4P9ZRL2_9FUNG</name>
<dbReference type="GO" id="GO:0016787">
    <property type="term" value="F:hydrolase activity"/>
    <property type="evidence" value="ECO:0007669"/>
    <property type="project" value="UniProtKB-KW"/>
</dbReference>
<proteinExistence type="predicted"/>
<keyword evidence="3" id="KW-1185">Reference proteome</keyword>
<feature type="non-terminal residue" evidence="2">
    <location>
        <position position="1"/>
    </location>
</feature>